<comment type="caution">
    <text evidence="2">The sequence shown here is derived from an EMBL/GenBank/DDBJ whole genome shotgun (WGS) entry which is preliminary data.</text>
</comment>
<dbReference type="Proteomes" id="UP001317191">
    <property type="component" value="Unassembled WGS sequence"/>
</dbReference>
<feature type="transmembrane region" description="Helical" evidence="1">
    <location>
        <begin position="24"/>
        <end position="53"/>
    </location>
</feature>
<keyword evidence="1" id="KW-0812">Transmembrane</keyword>
<dbReference type="NCBIfam" id="NF040945">
    <property type="entry name" value="CCC_membrane"/>
    <property type="match status" value="1"/>
</dbReference>
<keyword evidence="1" id="KW-0472">Membrane</keyword>
<dbReference type="RefSeq" id="WP_250592174.1">
    <property type="nucleotide sequence ID" value="NZ_JAMLJM010000003.1"/>
</dbReference>
<accession>A0ABT0TNG0</accession>
<evidence type="ECO:0000256" key="1">
    <source>
        <dbReference type="SAM" id="Phobius"/>
    </source>
</evidence>
<dbReference type="Pfam" id="PF07666">
    <property type="entry name" value="MpPF26"/>
    <property type="match status" value="1"/>
</dbReference>
<gene>
    <name evidence="2" type="ORF">NAT50_05450</name>
</gene>
<evidence type="ECO:0000313" key="3">
    <source>
        <dbReference type="Proteomes" id="UP001317191"/>
    </source>
</evidence>
<dbReference type="EMBL" id="JAMLJM010000003">
    <property type="protein sequence ID" value="MCL9808801.1"/>
    <property type="molecule type" value="Genomic_DNA"/>
</dbReference>
<sequence length="122" mass="13557">MEETNSQFSNFEAQSQKLPNATTVLVLGILSIITCCCYGVLSLLLGGVGLYLAKKDTLNYQQNPQAYTNYDNLKIGKILCIIGIVLGVIYLLYMIWILSVIGLDALQNPQLIEERIREITGQ</sequence>
<keyword evidence="3" id="KW-1185">Reference proteome</keyword>
<dbReference type="InterPro" id="IPR011655">
    <property type="entry name" value="MpPF26"/>
</dbReference>
<reference evidence="2 3" key="1">
    <citation type="submission" date="2022-05" db="EMBL/GenBank/DDBJ databases">
        <title>Flavobacterium sp., isolated from activated sludge.</title>
        <authorList>
            <person name="Ran Q."/>
        </authorList>
    </citation>
    <scope>NUCLEOTIDE SEQUENCE [LARGE SCALE GENOMIC DNA]</scope>
    <source>
        <strain evidence="2 3">HXWNR70</strain>
    </source>
</reference>
<proteinExistence type="predicted"/>
<feature type="transmembrane region" description="Helical" evidence="1">
    <location>
        <begin position="78"/>
        <end position="101"/>
    </location>
</feature>
<keyword evidence="1" id="KW-1133">Transmembrane helix</keyword>
<evidence type="ECO:0000313" key="2">
    <source>
        <dbReference type="EMBL" id="MCL9808801.1"/>
    </source>
</evidence>
<organism evidence="2 3">
    <name type="scientific">Flavobacterium luminosum</name>
    <dbReference type="NCBI Taxonomy" id="2949086"/>
    <lineage>
        <taxon>Bacteria</taxon>
        <taxon>Pseudomonadati</taxon>
        <taxon>Bacteroidota</taxon>
        <taxon>Flavobacteriia</taxon>
        <taxon>Flavobacteriales</taxon>
        <taxon>Flavobacteriaceae</taxon>
        <taxon>Flavobacterium</taxon>
    </lineage>
</organism>
<name>A0ABT0TNG0_9FLAO</name>
<protein>
    <submittedName>
        <fullName evidence="2">DUF4190 domain-containing protein</fullName>
    </submittedName>
</protein>